<keyword evidence="3" id="KW-1185">Reference proteome</keyword>
<dbReference type="Proteomes" id="UP000019443">
    <property type="component" value="Unassembled WGS sequence"/>
</dbReference>
<feature type="compositionally biased region" description="Polar residues" evidence="1">
    <location>
        <begin position="1"/>
        <end position="22"/>
    </location>
</feature>
<organism evidence="2 3">
    <name type="scientific">Rhizobium favelukesii</name>
    <dbReference type="NCBI Taxonomy" id="348824"/>
    <lineage>
        <taxon>Bacteria</taxon>
        <taxon>Pseudomonadati</taxon>
        <taxon>Pseudomonadota</taxon>
        <taxon>Alphaproteobacteria</taxon>
        <taxon>Hyphomicrobiales</taxon>
        <taxon>Rhizobiaceae</taxon>
        <taxon>Rhizobium/Agrobacterium group</taxon>
        <taxon>Rhizobium</taxon>
    </lineage>
</organism>
<feature type="compositionally biased region" description="Basic and acidic residues" evidence="1">
    <location>
        <begin position="27"/>
        <end position="36"/>
    </location>
</feature>
<evidence type="ECO:0000256" key="1">
    <source>
        <dbReference type="SAM" id="MobiDB-lite"/>
    </source>
</evidence>
<sequence length="60" mass="6864">MTEQYLDNTNIGPVLEQVSSKGMAQRMDGDVLGETRRRNRRTAGGMQHPRLDRLLRIAPR</sequence>
<comment type="caution">
    <text evidence="2">The sequence shown here is derived from an EMBL/GenBank/DDBJ whole genome shotgun (WGS) entry which is preliminary data.</text>
</comment>
<geneLocation type="plasmid" evidence="2">
    <name>pLPU83b</name>
</geneLocation>
<dbReference type="AlphaFoldDB" id="W6RJ70"/>
<proteinExistence type="predicted"/>
<protein>
    <submittedName>
        <fullName evidence="2">Uncharacterized protein</fullName>
    </submittedName>
</protein>
<reference evidence="2" key="1">
    <citation type="submission" date="2013-11" db="EMBL/GenBank/DDBJ databases">
        <title>Draft genome sequence of the broad-host-range Rhizobium sp. LPU83 strain, a member of the low-genetic diversity Oregon-like Rhizobium sp. group.</title>
        <authorList>
            <person name="Wibberg D."/>
            <person name="Puehler A."/>
            <person name="Schlueter A."/>
        </authorList>
    </citation>
    <scope>NUCLEOTIDE SEQUENCE [LARGE SCALE GENOMIC DNA]</scope>
    <source>
        <strain evidence="2">LPU83</strain>
        <plasmid evidence="2">pLPU83b</plasmid>
    </source>
</reference>
<dbReference type="EMBL" id="CBYB010000036">
    <property type="protein sequence ID" value="CDM60350.1"/>
    <property type="molecule type" value="Genomic_DNA"/>
</dbReference>
<feature type="compositionally biased region" description="Basic and acidic residues" evidence="1">
    <location>
        <begin position="49"/>
        <end position="60"/>
    </location>
</feature>
<name>W6RJ70_9HYPH</name>
<gene>
    <name evidence="2" type="ORF">LPU83_pLPU83b_0363</name>
</gene>
<evidence type="ECO:0000313" key="3">
    <source>
        <dbReference type="Proteomes" id="UP000019443"/>
    </source>
</evidence>
<evidence type="ECO:0000313" key="2">
    <source>
        <dbReference type="EMBL" id="CDM60350.1"/>
    </source>
</evidence>
<keyword evidence="2" id="KW-0614">Plasmid</keyword>
<feature type="region of interest" description="Disordered" evidence="1">
    <location>
        <begin position="1"/>
        <end position="60"/>
    </location>
</feature>
<accession>W6RJ70</accession>